<organism evidence="1 2">
    <name type="scientific">Corchorus capsularis</name>
    <name type="common">Jute</name>
    <dbReference type="NCBI Taxonomy" id="210143"/>
    <lineage>
        <taxon>Eukaryota</taxon>
        <taxon>Viridiplantae</taxon>
        <taxon>Streptophyta</taxon>
        <taxon>Embryophyta</taxon>
        <taxon>Tracheophyta</taxon>
        <taxon>Spermatophyta</taxon>
        <taxon>Magnoliopsida</taxon>
        <taxon>eudicotyledons</taxon>
        <taxon>Gunneridae</taxon>
        <taxon>Pentapetalae</taxon>
        <taxon>rosids</taxon>
        <taxon>malvids</taxon>
        <taxon>Malvales</taxon>
        <taxon>Malvaceae</taxon>
        <taxon>Grewioideae</taxon>
        <taxon>Apeibeae</taxon>
        <taxon>Corchorus</taxon>
    </lineage>
</organism>
<comment type="caution">
    <text evidence="1">The sequence shown here is derived from an EMBL/GenBank/DDBJ whole genome shotgun (WGS) entry which is preliminary data.</text>
</comment>
<evidence type="ECO:0000313" key="2">
    <source>
        <dbReference type="Proteomes" id="UP000188268"/>
    </source>
</evidence>
<protein>
    <submittedName>
        <fullName evidence="1">Uncharacterized protein</fullName>
    </submittedName>
</protein>
<gene>
    <name evidence="1" type="ORF">CCACVL1_14210</name>
</gene>
<dbReference type="EMBL" id="AWWV01010531">
    <property type="protein sequence ID" value="OMO78677.1"/>
    <property type="molecule type" value="Genomic_DNA"/>
</dbReference>
<keyword evidence="2" id="KW-1185">Reference proteome</keyword>
<feature type="non-terminal residue" evidence="1">
    <location>
        <position position="1"/>
    </location>
</feature>
<proteinExistence type="predicted"/>
<sequence length="84" mass="9259">AEIHSLDFLCNSVSLKVDRCVSRTVQFMSISVGRLAKHAAALVMVVTILRCISVLKETAEVMALIFRFAMALTNAQVAARKKQH</sequence>
<evidence type="ECO:0000313" key="1">
    <source>
        <dbReference type="EMBL" id="OMO78677.1"/>
    </source>
</evidence>
<dbReference type="OrthoDB" id="10506439at2759"/>
<accession>A0A1R3I7V0</accession>
<dbReference type="Gramene" id="OMO78677">
    <property type="protein sequence ID" value="OMO78677"/>
    <property type="gene ID" value="CCACVL1_14210"/>
</dbReference>
<name>A0A1R3I7V0_COCAP</name>
<dbReference type="Proteomes" id="UP000188268">
    <property type="component" value="Unassembled WGS sequence"/>
</dbReference>
<reference evidence="1 2" key="1">
    <citation type="submission" date="2013-09" db="EMBL/GenBank/DDBJ databases">
        <title>Corchorus capsularis genome sequencing.</title>
        <authorList>
            <person name="Alam M."/>
            <person name="Haque M.S."/>
            <person name="Islam M.S."/>
            <person name="Emdad E.M."/>
            <person name="Islam M.M."/>
            <person name="Ahmed B."/>
            <person name="Halim A."/>
            <person name="Hossen Q.M.M."/>
            <person name="Hossain M.Z."/>
            <person name="Ahmed R."/>
            <person name="Khan M.M."/>
            <person name="Islam R."/>
            <person name="Rashid M.M."/>
            <person name="Khan S.A."/>
            <person name="Rahman M.S."/>
            <person name="Alam M."/>
        </authorList>
    </citation>
    <scope>NUCLEOTIDE SEQUENCE [LARGE SCALE GENOMIC DNA]</scope>
    <source>
        <strain evidence="2">cv. CVL-1</strain>
        <tissue evidence="1">Whole seedling</tissue>
    </source>
</reference>
<dbReference type="AlphaFoldDB" id="A0A1R3I7V0"/>